<dbReference type="EMBL" id="CP012621">
    <property type="protein sequence ID" value="ATG73743.1"/>
    <property type="molecule type" value="Genomic_DNA"/>
</dbReference>
<proteinExistence type="predicted"/>
<protein>
    <submittedName>
        <fullName evidence="1">Uncharacterized protein</fullName>
    </submittedName>
</protein>
<evidence type="ECO:0000313" key="1">
    <source>
        <dbReference type="EMBL" id="ATG73743.1"/>
    </source>
</evidence>
<name>A0A291HNM4_9GAMM</name>
<dbReference type="KEGG" id="zdf:AN401_07605"/>
<accession>A0A291HNM4</accession>
<organism evidence="1 2">
    <name type="scientific">Zobellella denitrificans</name>
    <dbReference type="NCBI Taxonomy" id="347534"/>
    <lineage>
        <taxon>Bacteria</taxon>
        <taxon>Pseudomonadati</taxon>
        <taxon>Pseudomonadota</taxon>
        <taxon>Gammaproteobacteria</taxon>
        <taxon>Aeromonadales</taxon>
        <taxon>Aeromonadaceae</taxon>
        <taxon>Zobellella</taxon>
    </lineage>
</organism>
<gene>
    <name evidence="1" type="ORF">AN401_07605</name>
</gene>
<sequence length="101" mass="11749">MPYIFDNGTHIVMFQARYGRHVTKRPVMSANPLFHGEVKSLITMMRWHIDPVNKGWPLIGSLHGNPMAGCAVLIVYRDPFFYFFNTSGLFPAHQQRLEYHK</sequence>
<keyword evidence="2" id="KW-1185">Reference proteome</keyword>
<reference evidence="2" key="1">
    <citation type="submission" date="2015-09" db="EMBL/GenBank/DDBJ databases">
        <authorList>
            <person name="Shao Z."/>
            <person name="Wang L."/>
        </authorList>
    </citation>
    <scope>NUCLEOTIDE SEQUENCE [LARGE SCALE GENOMIC DNA]</scope>
    <source>
        <strain evidence="2">F13-1</strain>
    </source>
</reference>
<dbReference type="AlphaFoldDB" id="A0A291HNM4"/>
<dbReference type="Proteomes" id="UP000217763">
    <property type="component" value="Chromosome"/>
</dbReference>
<evidence type="ECO:0000313" key="2">
    <source>
        <dbReference type="Proteomes" id="UP000217763"/>
    </source>
</evidence>